<dbReference type="GO" id="GO:0010032">
    <property type="term" value="P:meiotic chromosome condensation"/>
    <property type="evidence" value="ECO:0007669"/>
    <property type="project" value="TreeGrafter"/>
</dbReference>
<dbReference type="GO" id="GO:0042393">
    <property type="term" value="F:histone binding"/>
    <property type="evidence" value="ECO:0007669"/>
    <property type="project" value="TreeGrafter"/>
</dbReference>
<dbReference type="PANTHER" id="PTHR14222">
    <property type="entry name" value="CONDENSIN"/>
    <property type="match status" value="1"/>
</dbReference>
<evidence type="ECO:0000256" key="1">
    <source>
        <dbReference type="SAM" id="MobiDB-lite"/>
    </source>
</evidence>
<protein>
    <submittedName>
        <fullName evidence="2">Uncharacterized protein</fullName>
    </submittedName>
</protein>
<reference evidence="2 3" key="2">
    <citation type="submission" date="2013-02" db="EMBL/GenBank/DDBJ databases">
        <title>The Genome Sequence of Plasmodium falciparum FCH/4.</title>
        <authorList>
            <consortium name="The Broad Institute Genome Sequencing Platform"/>
            <consortium name="The Broad Institute Genome Sequencing Center for Infectious Disease"/>
            <person name="Neafsey D."/>
            <person name="Cheeseman I."/>
            <person name="Volkman S."/>
            <person name="Adams J."/>
            <person name="Walker B."/>
            <person name="Young S.K."/>
            <person name="Zeng Q."/>
            <person name="Gargeya S."/>
            <person name="Fitzgerald M."/>
            <person name="Haas B."/>
            <person name="Abouelleil A."/>
            <person name="Alvarado L."/>
            <person name="Arachchi H.M."/>
            <person name="Berlin A.M."/>
            <person name="Chapman S.B."/>
            <person name="Dewar J."/>
            <person name="Goldberg J."/>
            <person name="Griggs A."/>
            <person name="Gujja S."/>
            <person name="Hansen M."/>
            <person name="Howarth C."/>
            <person name="Imamovic A."/>
            <person name="Larimer J."/>
            <person name="McCowan C."/>
            <person name="Murphy C."/>
            <person name="Neiman D."/>
            <person name="Pearson M."/>
            <person name="Priest M."/>
            <person name="Roberts A."/>
            <person name="Saif S."/>
            <person name="Shea T."/>
            <person name="Sisk P."/>
            <person name="Sykes S."/>
            <person name="Wortman J."/>
            <person name="Nusbaum C."/>
            <person name="Birren B."/>
        </authorList>
    </citation>
    <scope>NUCLEOTIDE SEQUENCE [LARGE SCALE GENOMIC DNA]</scope>
    <source>
        <strain evidence="2 3">FCH/4</strain>
    </source>
</reference>
<dbReference type="GO" id="GO:0000796">
    <property type="term" value="C:condensin complex"/>
    <property type="evidence" value="ECO:0007669"/>
    <property type="project" value="TreeGrafter"/>
</dbReference>
<name>A0A024VJF7_PLAFA</name>
<dbReference type="AlphaFoldDB" id="A0A024VJF7"/>
<organism evidence="2 3">
    <name type="scientific">Plasmodium falciparum FCH/4</name>
    <dbReference type="NCBI Taxonomy" id="1036724"/>
    <lineage>
        <taxon>Eukaryota</taxon>
        <taxon>Sar</taxon>
        <taxon>Alveolata</taxon>
        <taxon>Apicomplexa</taxon>
        <taxon>Aconoidasida</taxon>
        <taxon>Haemosporida</taxon>
        <taxon>Plasmodiidae</taxon>
        <taxon>Plasmodium</taxon>
        <taxon>Plasmodium (Laverania)</taxon>
    </lineage>
</organism>
<reference evidence="2 3" key="1">
    <citation type="submission" date="2013-02" db="EMBL/GenBank/DDBJ databases">
        <title>The Genome Annotation of Plasmodium falciparum FCH/4.</title>
        <authorList>
            <consortium name="The Broad Institute Genome Sequencing Platform"/>
            <consortium name="The Broad Institute Genome Sequencing Center for Infectious Disease"/>
            <person name="Neafsey D."/>
            <person name="Hoffman S."/>
            <person name="Volkman S."/>
            <person name="Rosenthal P."/>
            <person name="Walker B."/>
            <person name="Young S.K."/>
            <person name="Zeng Q."/>
            <person name="Gargeya S."/>
            <person name="Fitzgerald M."/>
            <person name="Haas B."/>
            <person name="Abouelleil A."/>
            <person name="Allen A.W."/>
            <person name="Alvarado L."/>
            <person name="Arachchi H.M."/>
            <person name="Berlin A.M."/>
            <person name="Chapman S.B."/>
            <person name="Gainer-Dewar J."/>
            <person name="Goldberg J."/>
            <person name="Griggs A."/>
            <person name="Gujja S."/>
            <person name="Hansen M."/>
            <person name="Howarth C."/>
            <person name="Imamovic A."/>
            <person name="Ireland A."/>
            <person name="Larimer J."/>
            <person name="McCowan C."/>
            <person name="Murphy C."/>
            <person name="Pearson M."/>
            <person name="Poon T.W."/>
            <person name="Priest M."/>
            <person name="Roberts A."/>
            <person name="Saif S."/>
            <person name="Shea T."/>
            <person name="Sisk P."/>
            <person name="Sykes S."/>
            <person name="Wortman J."/>
            <person name="Nusbaum C."/>
            <person name="Birren B."/>
        </authorList>
    </citation>
    <scope>NUCLEOTIDE SEQUENCE [LARGE SCALE GENOMIC DNA]</scope>
    <source>
        <strain evidence="2 3">FCH/4</strain>
    </source>
</reference>
<dbReference type="InterPro" id="IPR026971">
    <property type="entry name" value="CND1/NCAPD3"/>
</dbReference>
<proteinExistence type="predicted"/>
<sequence>MMYSNKTNIINYIIECIFVLNNFYNFKLSKHLIHIGNIFHIHNKIDRYKIYSYLLENLSNSEKFSLQQKLINEYLIQYVYNYDNYYFEEDDDIRNENSKLKKKTILPLNDEDNEGSVLLDVLNILSCKLMKIKIKKDFAPKLEEKNKNIRIKNVENSVKVLNDLMKNILKKNTLPILLSLRTIMFKTKSFFFKYINNLIIYLCIDYKDSIEELINETHIRNEIIIDFQNFIYVDSILLHAEQYNHLFFDKNKNININFLEHSENIFDTQINHHQNKAKKNKRNKKYYHLMDNNHNNNNDKKNNNNYSYYTSSDEYQQVEKVLHGISSDSDEYAQKKNYYFVLKFNWC</sequence>
<evidence type="ECO:0000313" key="3">
    <source>
        <dbReference type="Proteomes" id="UP000030656"/>
    </source>
</evidence>
<dbReference type="GO" id="GO:0007076">
    <property type="term" value="P:mitotic chromosome condensation"/>
    <property type="evidence" value="ECO:0007669"/>
    <property type="project" value="InterPro"/>
</dbReference>
<dbReference type="EMBL" id="KI928011">
    <property type="protein sequence ID" value="ETW28849.1"/>
    <property type="molecule type" value="Genomic_DNA"/>
</dbReference>
<dbReference type="PANTHER" id="PTHR14222:SF2">
    <property type="entry name" value="CONDENSIN COMPLEX SUBUNIT 1"/>
    <property type="match status" value="1"/>
</dbReference>
<accession>A0A024VJF7</accession>
<dbReference type="GO" id="GO:0000779">
    <property type="term" value="C:condensed chromosome, centromeric region"/>
    <property type="evidence" value="ECO:0007669"/>
    <property type="project" value="TreeGrafter"/>
</dbReference>
<gene>
    <name evidence="2" type="ORF">PFFCH_03709</name>
</gene>
<dbReference type="Proteomes" id="UP000030656">
    <property type="component" value="Unassembled WGS sequence"/>
</dbReference>
<feature type="region of interest" description="Disordered" evidence="1">
    <location>
        <begin position="289"/>
        <end position="308"/>
    </location>
</feature>
<evidence type="ECO:0000313" key="2">
    <source>
        <dbReference type="EMBL" id="ETW28849.1"/>
    </source>
</evidence>